<evidence type="ECO:0008006" key="3">
    <source>
        <dbReference type="Google" id="ProtNLM"/>
    </source>
</evidence>
<dbReference type="Proteomes" id="UP000826656">
    <property type="component" value="Unassembled WGS sequence"/>
</dbReference>
<organism evidence="1 2">
    <name type="scientific">Solanum tuberosum</name>
    <name type="common">Potato</name>
    <dbReference type="NCBI Taxonomy" id="4113"/>
    <lineage>
        <taxon>Eukaryota</taxon>
        <taxon>Viridiplantae</taxon>
        <taxon>Streptophyta</taxon>
        <taxon>Embryophyta</taxon>
        <taxon>Tracheophyta</taxon>
        <taxon>Spermatophyta</taxon>
        <taxon>Magnoliopsida</taxon>
        <taxon>eudicotyledons</taxon>
        <taxon>Gunneridae</taxon>
        <taxon>Pentapetalae</taxon>
        <taxon>asterids</taxon>
        <taxon>lamiids</taxon>
        <taxon>Solanales</taxon>
        <taxon>Solanaceae</taxon>
        <taxon>Solanoideae</taxon>
        <taxon>Solaneae</taxon>
        <taxon>Solanum</taxon>
    </lineage>
</organism>
<keyword evidence="2" id="KW-1185">Reference proteome</keyword>
<evidence type="ECO:0000313" key="1">
    <source>
        <dbReference type="EMBL" id="KAH0763686.1"/>
    </source>
</evidence>
<accession>A0ABQ7VJR9</accession>
<protein>
    <recommendedName>
        <fullName evidence="3">TraB family protein</fullName>
    </recommendedName>
</protein>
<proteinExistence type="predicted"/>
<dbReference type="InterPro" id="IPR046345">
    <property type="entry name" value="TraB_PrgY-like"/>
</dbReference>
<dbReference type="CDD" id="cd14726">
    <property type="entry name" value="TraB_PrgY-like"/>
    <property type="match status" value="1"/>
</dbReference>
<name>A0ABQ7VJR9_SOLTU</name>
<dbReference type="PANTHER" id="PTHR21530:SF0">
    <property type="entry name" value="TRAB FAMILY PROTEIN"/>
    <property type="match status" value="1"/>
</dbReference>
<sequence length="394" mass="43893">MRILTSPFPIAPPHSKFIIPRTKFHQCRVAIKPPPPNFNFKNEYFSTSRDAIEQTHPELLDLVDNGTLFLIKKNQFGPVPSWRTEFVEPEAIWLIGTNHLSMQSAVDVERVIRTLKPENVVVELCRSRQVAISEQNFKFEFRAGIMYTSDEIDLNQPLKSNMFSLSGTGFFGAVGRSINLGGQTALALRVLLALFSSKMSSSANRPFGDEFRAARKAAEDTGAQIVLGDRPIEITLERAWTSLKWKEKTSLLLSVFGGITSSAELSTKALKESSSDDSSFQLYEKLSFSYPSLLQPLLHERDTFLAWSLKRSKAVNNCKQVVGIIGKGHMNGVIYSLVSDQGNLRFRDLAGKSPSGGLSGWTTTIFGNLVRDTIIGVLLWLLYEQLTSGLKLID</sequence>
<dbReference type="PANTHER" id="PTHR21530">
    <property type="entry name" value="PHEROMONE SHUTDOWN PROTEIN"/>
    <property type="match status" value="1"/>
</dbReference>
<gene>
    <name evidence="1" type="ORF">KY290_019759</name>
</gene>
<comment type="caution">
    <text evidence="1">The sequence shown here is derived from an EMBL/GenBank/DDBJ whole genome shotgun (WGS) entry which is preliminary data.</text>
</comment>
<evidence type="ECO:0000313" key="2">
    <source>
        <dbReference type="Proteomes" id="UP000826656"/>
    </source>
</evidence>
<dbReference type="Pfam" id="PF01963">
    <property type="entry name" value="TraB_PrgY_gumN"/>
    <property type="match status" value="1"/>
</dbReference>
<dbReference type="EMBL" id="JAIVGD010000013">
    <property type="protein sequence ID" value="KAH0763686.1"/>
    <property type="molecule type" value="Genomic_DNA"/>
</dbReference>
<dbReference type="InterPro" id="IPR002816">
    <property type="entry name" value="TraB/PrgY/GumN_fam"/>
</dbReference>
<reference evidence="1 2" key="1">
    <citation type="journal article" date="2021" name="bioRxiv">
        <title>Chromosome-scale and haplotype-resolved genome assembly of a tetraploid potato cultivar.</title>
        <authorList>
            <person name="Sun H."/>
            <person name="Jiao W.-B."/>
            <person name="Krause K."/>
            <person name="Campoy J.A."/>
            <person name="Goel M."/>
            <person name="Folz-Donahue K."/>
            <person name="Kukat C."/>
            <person name="Huettel B."/>
            <person name="Schneeberger K."/>
        </authorList>
    </citation>
    <scope>NUCLEOTIDE SEQUENCE [LARGE SCALE GENOMIC DNA]</scope>
    <source>
        <strain evidence="1">SolTubOtavaFocal</strain>
        <tissue evidence="1">Leaves</tissue>
    </source>
</reference>